<evidence type="ECO:0000313" key="4">
    <source>
        <dbReference type="Proteomes" id="UP000041254"/>
    </source>
</evidence>
<evidence type="ECO:0000256" key="1">
    <source>
        <dbReference type="ARBA" id="ARBA00010271"/>
    </source>
</evidence>
<dbReference type="Pfam" id="PF03016">
    <property type="entry name" value="Exostosin_GT47"/>
    <property type="match status" value="1"/>
</dbReference>
<dbReference type="OrthoDB" id="1924787at2759"/>
<reference evidence="3 4" key="1">
    <citation type="submission" date="2014-11" db="EMBL/GenBank/DDBJ databases">
        <authorList>
            <person name="Zhu J."/>
            <person name="Qi W."/>
            <person name="Song R."/>
        </authorList>
    </citation>
    <scope>NUCLEOTIDE SEQUENCE [LARGE SCALE GENOMIC DNA]</scope>
</reference>
<dbReference type="GO" id="GO:0016757">
    <property type="term" value="F:glycosyltransferase activity"/>
    <property type="evidence" value="ECO:0007669"/>
    <property type="project" value="InterPro"/>
</dbReference>
<sequence>MADTIKSEGKDVLQGADAKFANLEAVERDIEVPFYVYQTPAMRQLYDMCQKAARHMLTGHWPGRFDLDNRKNVDEIYWLDQLWKDTWRTFDPDKALVYVLPIYPVLLYHRSCKEGNRKKIHALADKAVKEVMETPQWERNRGLDHILVLTDFEFKYPGRMEMVFGRAFSTFARNITQGRHLADNHRDLFGCAVTIPHTSSLTALQKAYQPFEKESLLKRGLIKPTDVFEDDRLGSAFDPPSRHDWFQRDYTMFFQGRTDFGRPYRNLAFEHLAGWHGPNPAKSVFVMAGNKHKTKLSLPDCPRQENTTRSRDMPIGRFERCKIARKKHKDWLLETSTFMHRLANSKLNLCFRGTDVTSSRVMDGFWARTLNVLINEVDDAFKYGIPFQCEIPWRNFTYAIEGSVFEQDPRAALKPILDELYKDHRAVTKKLRLMDYYSKKILWNAPKSETARSVLRAMTRQCLTDEAKVGFIKRTTKDGTAANVRDHPLFSRCAFVDTSAKGEEQRNPCATCDRLHI</sequence>
<evidence type="ECO:0000313" key="3">
    <source>
        <dbReference type="EMBL" id="CEM34303.1"/>
    </source>
</evidence>
<dbReference type="PANTHER" id="PTHR11062">
    <property type="entry name" value="EXOSTOSIN HEPARAN SULFATE GLYCOSYLTRANSFERASE -RELATED"/>
    <property type="match status" value="1"/>
</dbReference>
<comment type="similarity">
    <text evidence="1">Belongs to the glycosyltransferase 47 family.</text>
</comment>
<dbReference type="Proteomes" id="UP000041254">
    <property type="component" value="Unassembled WGS sequence"/>
</dbReference>
<dbReference type="OMA" id="YANSAKM"/>
<dbReference type="PANTHER" id="PTHR11062:SF281">
    <property type="entry name" value="EXOSTOSIN-LIKE 2"/>
    <property type="match status" value="1"/>
</dbReference>
<dbReference type="EMBL" id="CDMY01000819">
    <property type="protein sequence ID" value="CEM34303.1"/>
    <property type="molecule type" value="Genomic_DNA"/>
</dbReference>
<organism evidence="3 4">
    <name type="scientific">Vitrella brassicaformis (strain CCMP3155)</name>
    <dbReference type="NCBI Taxonomy" id="1169540"/>
    <lineage>
        <taxon>Eukaryota</taxon>
        <taxon>Sar</taxon>
        <taxon>Alveolata</taxon>
        <taxon>Colpodellida</taxon>
        <taxon>Vitrellaceae</taxon>
        <taxon>Vitrella</taxon>
    </lineage>
</organism>
<dbReference type="InterPro" id="IPR004263">
    <property type="entry name" value="Exostosin"/>
</dbReference>
<evidence type="ECO:0000259" key="2">
    <source>
        <dbReference type="Pfam" id="PF03016"/>
    </source>
</evidence>
<name>A0A0G4GU55_VITBC</name>
<keyword evidence="4" id="KW-1185">Reference proteome</keyword>
<gene>
    <name evidence="3" type="ORF">Vbra_10337</name>
</gene>
<dbReference type="InterPro" id="IPR040911">
    <property type="entry name" value="Exostosin_GT47"/>
</dbReference>
<feature type="domain" description="Exostosin GT47" evidence="2">
    <location>
        <begin position="46"/>
        <end position="201"/>
    </location>
</feature>
<dbReference type="PhylomeDB" id="A0A0G4GU55"/>
<dbReference type="VEuPathDB" id="CryptoDB:Vbra_10337"/>
<dbReference type="AlphaFoldDB" id="A0A0G4GU55"/>
<proteinExistence type="inferred from homology"/>
<dbReference type="InParanoid" id="A0A0G4GU55"/>
<accession>A0A0G4GU55</accession>
<protein>
    <recommendedName>
        <fullName evidence="2">Exostosin GT47 domain-containing protein</fullName>
    </recommendedName>
</protein>